<feature type="signal peptide" evidence="1">
    <location>
        <begin position="1"/>
        <end position="19"/>
    </location>
</feature>
<organism evidence="2 3">
    <name type="scientific">Ruegeria atlantica</name>
    <dbReference type="NCBI Taxonomy" id="81569"/>
    <lineage>
        <taxon>Bacteria</taxon>
        <taxon>Pseudomonadati</taxon>
        <taxon>Pseudomonadota</taxon>
        <taxon>Alphaproteobacteria</taxon>
        <taxon>Rhodobacterales</taxon>
        <taxon>Roseobacteraceae</taxon>
        <taxon>Ruegeria</taxon>
    </lineage>
</organism>
<sequence length="152" mass="16636">MKRILAVAAIALISAPVLASEGEFMRPVTHAATKAECSECHMAYPAGFLPSRSWTKIMTTLDDHFGENAMLDDATRTEIEAYLTQNAADVGGRSSSLLYRIAPEDTPLRISEMPWFRSEHDGEVSSRKLQKAGSMSNCAACHRGADRGIFED</sequence>
<gene>
    <name evidence="2" type="ORF">GS634_20065</name>
</gene>
<dbReference type="AlphaFoldDB" id="A0AA91BVH6"/>
<evidence type="ECO:0000313" key="2">
    <source>
        <dbReference type="EMBL" id="NOE20428.1"/>
    </source>
</evidence>
<dbReference type="InterPro" id="IPR036280">
    <property type="entry name" value="Multihaem_cyt_sf"/>
</dbReference>
<feature type="chain" id="PRO_5041679572" evidence="1">
    <location>
        <begin position="20"/>
        <end position="152"/>
    </location>
</feature>
<evidence type="ECO:0000256" key="1">
    <source>
        <dbReference type="SAM" id="SignalP"/>
    </source>
</evidence>
<name>A0AA91BVH6_9RHOB</name>
<dbReference type="Proteomes" id="UP000597886">
    <property type="component" value="Unassembled WGS sequence"/>
</dbReference>
<reference evidence="2" key="1">
    <citation type="submission" date="2019-12" db="EMBL/GenBank/DDBJ databases">
        <title>Ruegeria JWLKs population differentiation of coral mucus and skeleton niches.</title>
        <authorList>
            <person name="Luo D."/>
        </authorList>
    </citation>
    <scope>NUCLEOTIDE SEQUENCE</scope>
    <source>
        <strain evidence="2">HKCCD6181</strain>
    </source>
</reference>
<protein>
    <submittedName>
        <fullName evidence="2">Cytochrome C</fullName>
    </submittedName>
</protein>
<dbReference type="InterPro" id="IPR018588">
    <property type="entry name" value="Dihaem_cytochrome-c"/>
</dbReference>
<accession>A0AA91BVH6</accession>
<comment type="caution">
    <text evidence="2">The sequence shown here is derived from an EMBL/GenBank/DDBJ whole genome shotgun (WGS) entry which is preliminary data.</text>
</comment>
<evidence type="ECO:0000313" key="3">
    <source>
        <dbReference type="Proteomes" id="UP000597886"/>
    </source>
</evidence>
<keyword evidence="1" id="KW-0732">Signal</keyword>
<dbReference type="SUPFAM" id="SSF48695">
    <property type="entry name" value="Multiheme cytochromes"/>
    <property type="match status" value="1"/>
</dbReference>
<dbReference type="Pfam" id="PF09626">
    <property type="entry name" value="DHC"/>
    <property type="match status" value="1"/>
</dbReference>
<dbReference type="RefSeq" id="WP_152460761.1">
    <property type="nucleotide sequence ID" value="NZ_WVRA01000010.1"/>
</dbReference>
<proteinExistence type="predicted"/>
<dbReference type="EMBL" id="WVRA01000010">
    <property type="protein sequence ID" value="NOE20428.1"/>
    <property type="molecule type" value="Genomic_DNA"/>
</dbReference>